<protein>
    <submittedName>
        <fullName evidence="1">Uncharacterized protein</fullName>
    </submittedName>
</protein>
<accession>A0ACB7SJS3</accession>
<proteinExistence type="predicted"/>
<keyword evidence="2" id="KW-1185">Reference proteome</keyword>
<evidence type="ECO:0000313" key="2">
    <source>
        <dbReference type="Proteomes" id="UP000821845"/>
    </source>
</evidence>
<evidence type="ECO:0000313" key="1">
    <source>
        <dbReference type="EMBL" id="KAH6935128.1"/>
    </source>
</evidence>
<gene>
    <name evidence="1" type="ORF">HPB50_003494</name>
</gene>
<sequence>MKTTKLQFQLLDPRSSDELGAAAKMTVDDAPTTDSLLAFRRALDAEHATDRSEPTPLLTDRARSGFARNEPRRKTATRNMTKIVSKKMSKKTTSKSLKNKKKKTTRNPTTTPAEGPRKKTVAIKMGKRSTIDHRSGRRVTVADKGPKTNHIISSYRVTISASGSEKLHSKKLIDGEINLLQRGSFREAYVTTHKVERGPCQAKNPLGRGFLDGTCMPLIKCKQTLRGIIRLNFPVICGFELLRPIVCCPNMGHSAHGSGGTGDFRNPLDPYNVLDDIFKNIPGLGPAVGGPHAGAIGPFGPYGVNIPGVNSFEDYMRFLGLPPQRHNFGALPGPYVPTIPHLPPVGSFGNPFNPQGNLPGTRACARSSHRAG</sequence>
<dbReference type="EMBL" id="CM023483">
    <property type="protein sequence ID" value="KAH6935128.1"/>
    <property type="molecule type" value="Genomic_DNA"/>
</dbReference>
<comment type="caution">
    <text evidence="1">The sequence shown here is derived from an EMBL/GenBank/DDBJ whole genome shotgun (WGS) entry which is preliminary data.</text>
</comment>
<reference evidence="1" key="1">
    <citation type="submission" date="2020-05" db="EMBL/GenBank/DDBJ databases">
        <title>Large-scale comparative analyses of tick genomes elucidate their genetic diversity and vector capacities.</title>
        <authorList>
            <person name="Jia N."/>
            <person name="Wang J."/>
            <person name="Shi W."/>
            <person name="Du L."/>
            <person name="Sun Y."/>
            <person name="Zhan W."/>
            <person name="Jiang J."/>
            <person name="Wang Q."/>
            <person name="Zhang B."/>
            <person name="Ji P."/>
            <person name="Sakyi L.B."/>
            <person name="Cui X."/>
            <person name="Yuan T."/>
            <person name="Jiang B."/>
            <person name="Yang W."/>
            <person name="Lam T.T.-Y."/>
            <person name="Chang Q."/>
            <person name="Ding S."/>
            <person name="Wang X."/>
            <person name="Zhu J."/>
            <person name="Ruan X."/>
            <person name="Zhao L."/>
            <person name="Wei J."/>
            <person name="Que T."/>
            <person name="Du C."/>
            <person name="Cheng J."/>
            <person name="Dai P."/>
            <person name="Han X."/>
            <person name="Huang E."/>
            <person name="Gao Y."/>
            <person name="Liu J."/>
            <person name="Shao H."/>
            <person name="Ye R."/>
            <person name="Li L."/>
            <person name="Wei W."/>
            <person name="Wang X."/>
            <person name="Wang C."/>
            <person name="Yang T."/>
            <person name="Huo Q."/>
            <person name="Li W."/>
            <person name="Guo W."/>
            <person name="Chen H."/>
            <person name="Zhou L."/>
            <person name="Ni X."/>
            <person name="Tian J."/>
            <person name="Zhou Y."/>
            <person name="Sheng Y."/>
            <person name="Liu T."/>
            <person name="Pan Y."/>
            <person name="Xia L."/>
            <person name="Li J."/>
            <person name="Zhao F."/>
            <person name="Cao W."/>
        </authorList>
    </citation>
    <scope>NUCLEOTIDE SEQUENCE</scope>
    <source>
        <strain evidence="1">Hyas-2018</strain>
    </source>
</reference>
<dbReference type="Proteomes" id="UP000821845">
    <property type="component" value="Chromosome 3"/>
</dbReference>
<organism evidence="1 2">
    <name type="scientific">Hyalomma asiaticum</name>
    <name type="common">Tick</name>
    <dbReference type="NCBI Taxonomy" id="266040"/>
    <lineage>
        <taxon>Eukaryota</taxon>
        <taxon>Metazoa</taxon>
        <taxon>Ecdysozoa</taxon>
        <taxon>Arthropoda</taxon>
        <taxon>Chelicerata</taxon>
        <taxon>Arachnida</taxon>
        <taxon>Acari</taxon>
        <taxon>Parasitiformes</taxon>
        <taxon>Ixodida</taxon>
        <taxon>Ixodoidea</taxon>
        <taxon>Ixodidae</taxon>
        <taxon>Hyalomminae</taxon>
        <taxon>Hyalomma</taxon>
    </lineage>
</organism>
<name>A0ACB7SJS3_HYAAI</name>